<name>A0AA88S5Y2_TACVA</name>
<keyword evidence="6" id="KW-0408">Iron</keyword>
<evidence type="ECO:0000256" key="1">
    <source>
        <dbReference type="ARBA" id="ARBA00022553"/>
    </source>
</evidence>
<evidence type="ECO:0000256" key="2">
    <source>
        <dbReference type="ARBA" id="ARBA00022714"/>
    </source>
</evidence>
<keyword evidence="11" id="KW-1185">Reference proteome</keyword>
<dbReference type="GO" id="GO:0051537">
    <property type="term" value="F:2 iron, 2 sulfur cluster binding"/>
    <property type="evidence" value="ECO:0007669"/>
    <property type="project" value="UniProtKB-KW"/>
</dbReference>
<reference evidence="10" key="1">
    <citation type="submission" date="2023-08" db="EMBL/GenBank/DDBJ databases">
        <title>Pelteobagrus vachellii genome.</title>
        <authorList>
            <person name="Liu H."/>
        </authorList>
    </citation>
    <scope>NUCLEOTIDE SEQUENCE</scope>
    <source>
        <strain evidence="10">PRFRI_2022a</strain>
        <tissue evidence="10">Muscle</tissue>
    </source>
</reference>
<evidence type="ECO:0000256" key="3">
    <source>
        <dbReference type="ARBA" id="ARBA00022723"/>
    </source>
</evidence>
<dbReference type="InterPro" id="IPR036922">
    <property type="entry name" value="Rieske_2Fe-2S_sf"/>
</dbReference>
<dbReference type="SUPFAM" id="SSF50022">
    <property type="entry name" value="ISP domain"/>
    <property type="match status" value="1"/>
</dbReference>
<dbReference type="FunFam" id="2.102.10.10:FF:000009">
    <property type="entry name" value="Rieske Fe-S domain containing"/>
    <property type="match status" value="1"/>
</dbReference>
<evidence type="ECO:0000256" key="4">
    <source>
        <dbReference type="ARBA" id="ARBA00022737"/>
    </source>
</evidence>
<evidence type="ECO:0000259" key="9">
    <source>
        <dbReference type="PROSITE" id="PS51296"/>
    </source>
</evidence>
<evidence type="ECO:0000313" key="10">
    <source>
        <dbReference type="EMBL" id="KAK2827637.1"/>
    </source>
</evidence>
<dbReference type="PANTHER" id="PTHR21496:SF18">
    <property type="entry name" value="RIESKE DOMAIN-CONTAINING PROTEIN"/>
    <property type="match status" value="1"/>
</dbReference>
<gene>
    <name evidence="10" type="ORF">Q7C36_018563</name>
</gene>
<protein>
    <recommendedName>
        <fullName evidence="8 9">Rieske domain-containing protein</fullName>
    </recommendedName>
</protein>
<keyword evidence="7" id="KW-0411">Iron-sulfur</keyword>
<keyword evidence="5" id="KW-0007">Acetylation</keyword>
<dbReference type="InterPro" id="IPR017941">
    <property type="entry name" value="Rieske_2Fe-2S"/>
</dbReference>
<evidence type="ECO:0000256" key="6">
    <source>
        <dbReference type="ARBA" id="ARBA00023004"/>
    </source>
</evidence>
<keyword evidence="2" id="KW-0001">2Fe-2S</keyword>
<dbReference type="Proteomes" id="UP001187315">
    <property type="component" value="Unassembled WGS sequence"/>
</dbReference>
<organism evidence="10 11">
    <name type="scientific">Tachysurus vachellii</name>
    <name type="common">Darkbarbel catfish</name>
    <name type="synonym">Pelteobagrus vachellii</name>
    <dbReference type="NCBI Taxonomy" id="175792"/>
    <lineage>
        <taxon>Eukaryota</taxon>
        <taxon>Metazoa</taxon>
        <taxon>Chordata</taxon>
        <taxon>Craniata</taxon>
        <taxon>Vertebrata</taxon>
        <taxon>Euteleostomi</taxon>
        <taxon>Actinopterygii</taxon>
        <taxon>Neopterygii</taxon>
        <taxon>Teleostei</taxon>
        <taxon>Ostariophysi</taxon>
        <taxon>Siluriformes</taxon>
        <taxon>Bagridae</taxon>
        <taxon>Tachysurus</taxon>
    </lineage>
</organism>
<evidence type="ECO:0000313" key="11">
    <source>
        <dbReference type="Proteomes" id="UP001187315"/>
    </source>
</evidence>
<evidence type="ECO:0000256" key="5">
    <source>
        <dbReference type="ARBA" id="ARBA00022990"/>
    </source>
</evidence>
<dbReference type="AlphaFoldDB" id="A0AA88S5Y2"/>
<dbReference type="PANTHER" id="PTHR21496">
    <property type="entry name" value="FERREDOXIN-RELATED"/>
    <property type="match status" value="1"/>
</dbReference>
<accession>A0AA88S5Y2</accession>
<evidence type="ECO:0000256" key="7">
    <source>
        <dbReference type="ARBA" id="ARBA00023014"/>
    </source>
</evidence>
<dbReference type="InterPro" id="IPR054716">
    <property type="entry name" value="Sol_Rieske_ferrdox_dom"/>
</dbReference>
<feature type="domain" description="Rieske" evidence="9">
    <location>
        <begin position="70"/>
        <end position="183"/>
    </location>
</feature>
<dbReference type="EMBL" id="JAVHJS010000019">
    <property type="protein sequence ID" value="KAK2827637.1"/>
    <property type="molecule type" value="Genomic_DNA"/>
</dbReference>
<keyword evidence="4" id="KW-0677">Repeat</keyword>
<dbReference type="GO" id="GO:0046872">
    <property type="term" value="F:metal ion binding"/>
    <property type="evidence" value="ECO:0007669"/>
    <property type="project" value="UniProtKB-KW"/>
</dbReference>
<keyword evidence="1" id="KW-0597">Phosphoprotein</keyword>
<dbReference type="Pfam" id="PF22543">
    <property type="entry name" value="Rieske_4"/>
    <property type="match status" value="1"/>
</dbReference>
<proteinExistence type="predicted"/>
<dbReference type="Gene3D" id="2.102.10.10">
    <property type="entry name" value="Rieske [2Fe-2S] iron-sulphur domain"/>
    <property type="match status" value="1"/>
</dbReference>
<dbReference type="PROSITE" id="PS51296">
    <property type="entry name" value="RIESKE"/>
    <property type="match status" value="1"/>
</dbReference>
<comment type="caution">
    <text evidence="10">The sequence shown here is derived from an EMBL/GenBank/DDBJ whole genome shotgun (WGS) entry which is preliminary data.</text>
</comment>
<evidence type="ECO:0000256" key="8">
    <source>
        <dbReference type="ARBA" id="ARBA00071952"/>
    </source>
</evidence>
<keyword evidence="3" id="KW-0479">Metal-binding</keyword>
<sequence>MSEAERVICRVDRANRSAPGSSDNSCVRPAENIHRPHIQQAVNQLQTFKDLINRRSATMSEKEPADSGKSCLVGKKENLIEAKRTSVTVGDRVVVVIYHQGVFYAMDQHCYHAGGSLLNGDIEEIDNRLCIVCPKHKYKISMAEGEGLYISNPKDKDQPPCWKSKGIKQRVHKVTEVDGDIYVTLSETPGWIDSDYYQSEQGRMDLKLAKELDIAKSKSS</sequence>